<dbReference type="EMBL" id="CXWC01000001">
    <property type="protein sequence ID" value="CTQ64316.1"/>
    <property type="molecule type" value="Genomic_DNA"/>
</dbReference>
<dbReference type="AlphaFoldDB" id="A0A0M6ZQ59"/>
<accession>A0A0M6ZQ59</accession>
<protein>
    <submittedName>
        <fullName evidence="2">FG-GAP repeat</fullName>
    </submittedName>
</protein>
<dbReference type="Proteomes" id="UP000049983">
    <property type="component" value="Unassembled WGS sequence"/>
</dbReference>
<keyword evidence="1" id="KW-0732">Signal</keyword>
<evidence type="ECO:0000313" key="2">
    <source>
        <dbReference type="EMBL" id="CTQ64316.1"/>
    </source>
</evidence>
<dbReference type="OrthoDB" id="58662at2"/>
<dbReference type="InterPro" id="IPR028994">
    <property type="entry name" value="Integrin_alpha_N"/>
</dbReference>
<dbReference type="SUPFAM" id="SSF69318">
    <property type="entry name" value="Integrin alpha N-terminal domain"/>
    <property type="match status" value="1"/>
</dbReference>
<dbReference type="GeneID" id="97667804"/>
<dbReference type="STRING" id="311410.LA5095_02970"/>
<sequence length="296" mass="31814">MEKLVGLSVLLAVALLLQPGPANASPLPQAVWTMGSAKPANGLPDGNYAIYRNGEPDAVAAWYGSPTRRYRHGILGDAIEAGSLHVTVRNGGTYKLVLPDSQVFEDRTPRIVDLDQDGKFEVITIRSFLSAGGSVAVYGLRDGKLVELAATAPIGRSNRWLNIAGIADYAGRGKPQIAYVETPHIGGTLYFVEWRGTDLVPIVSINGFSNHQIGAREQGLSGDLDFDGDGRTDIAVPSNDRRTLRVIGIQDGKARELHRVAFPAAIKRTTPGALPEKACLRLELENRKSAQVCRPG</sequence>
<proteinExistence type="predicted"/>
<feature type="chain" id="PRO_5009787858" evidence="1">
    <location>
        <begin position="25"/>
        <end position="296"/>
    </location>
</feature>
<gene>
    <name evidence="2" type="ORF">LA5096_00339</name>
</gene>
<evidence type="ECO:0000313" key="3">
    <source>
        <dbReference type="Proteomes" id="UP000049983"/>
    </source>
</evidence>
<name>A0A0M6ZQ59_9HYPH</name>
<reference evidence="3" key="1">
    <citation type="submission" date="2015-07" db="EMBL/GenBank/DDBJ databases">
        <authorList>
            <person name="Rodrigo-Torres Lidia"/>
            <person name="Arahal R.David."/>
        </authorList>
    </citation>
    <scope>NUCLEOTIDE SEQUENCE [LARGE SCALE GENOMIC DNA]</scope>
    <source>
        <strain evidence="3">CECT 5096</strain>
    </source>
</reference>
<keyword evidence="3" id="KW-1185">Reference proteome</keyword>
<feature type="signal peptide" evidence="1">
    <location>
        <begin position="1"/>
        <end position="24"/>
    </location>
</feature>
<evidence type="ECO:0000256" key="1">
    <source>
        <dbReference type="SAM" id="SignalP"/>
    </source>
</evidence>
<organism evidence="2 3">
    <name type="scientific">Roseibium album</name>
    <dbReference type="NCBI Taxonomy" id="311410"/>
    <lineage>
        <taxon>Bacteria</taxon>
        <taxon>Pseudomonadati</taxon>
        <taxon>Pseudomonadota</taxon>
        <taxon>Alphaproteobacteria</taxon>
        <taxon>Hyphomicrobiales</taxon>
        <taxon>Stappiaceae</taxon>
        <taxon>Roseibium</taxon>
    </lineage>
</organism>
<dbReference type="RefSeq" id="WP_144435998.1">
    <property type="nucleotide sequence ID" value="NZ_CXWA01000003.1"/>
</dbReference>